<dbReference type="Pfam" id="PF16173">
    <property type="entry name" value="DUF4874"/>
    <property type="match status" value="1"/>
</dbReference>
<keyword evidence="4" id="KW-1185">Reference proteome</keyword>
<dbReference type="EMBL" id="LN879430">
    <property type="protein sequence ID" value="CUH92750.1"/>
    <property type="molecule type" value="Genomic_DNA"/>
</dbReference>
<dbReference type="Proteomes" id="UP000196053">
    <property type="component" value="Chromosome I"/>
</dbReference>
<name>A0A0K8J5K9_9FIRM</name>
<evidence type="ECO:0000313" key="4">
    <source>
        <dbReference type="Proteomes" id="UP000196053"/>
    </source>
</evidence>
<reference evidence="4" key="1">
    <citation type="submission" date="2015-09" db="EMBL/GenBank/DDBJ databases">
        <authorList>
            <person name="Wibberg D."/>
        </authorList>
    </citation>
    <scope>NUCLEOTIDE SEQUENCE [LARGE SCALE GENOMIC DNA]</scope>
    <source>
        <strain evidence="4">SD1D</strain>
    </source>
</reference>
<feature type="domain" description="DUF4874" evidence="2">
    <location>
        <begin position="44"/>
        <end position="174"/>
    </location>
</feature>
<gene>
    <name evidence="3" type="ORF">SD1D_1204</name>
</gene>
<sequence>MINKFKWIPYPSIEKADILNNPYCGLYSIYRFYADNKYDINLISNHQICLLEINLINFNDRPLSMEALGNIEWIFRYFTLHKKQMIVRFLYDWEGKGLDSEPKNIGIVLNHMEQLSDLLKEFEDSIYIIQGLFIGSWGEMHSSRYLSEEHMTRLAYKLYDCTGEGTQIALRCPSFWRMIFKTNQPLDDKTAYSKLIRSRFSLFNDGILSSYTDYGTYGYIRAKVSDNYSDKWIRKDELNFQNKLCRYVSNGGEVINNCKYNDVETAVRELRIMRVSYLNDGYDREVLDKWKASKSPSSKPIWKDKSAFDYIAAHLGYRYLIKDIKVSPPLKGGIKIKIKLCNTGFSSSYHRFDLKLALAAIINTNFYEYHINTDTRFWLPNETVEFETFIRLDALKDKHYILCLAIYDPRIGKYIKLANSFSPGSYKGYYKLGEIKLANII</sequence>
<protein>
    <recommendedName>
        <fullName evidence="5">DUF4832 domain-containing protein</fullName>
    </recommendedName>
</protein>
<dbReference type="InterPro" id="IPR032379">
    <property type="entry name" value="DUF4874"/>
</dbReference>
<proteinExistence type="predicted"/>
<accession>A0A0K8J5K9</accession>
<evidence type="ECO:0000259" key="2">
    <source>
        <dbReference type="Pfam" id="PF16173"/>
    </source>
</evidence>
<dbReference type="KEGG" id="hsd:SD1D_1204"/>
<evidence type="ECO:0008006" key="5">
    <source>
        <dbReference type="Google" id="ProtNLM"/>
    </source>
</evidence>
<evidence type="ECO:0000313" key="3">
    <source>
        <dbReference type="EMBL" id="CUH92750.1"/>
    </source>
</evidence>
<dbReference type="RefSeq" id="WP_058258090.1">
    <property type="nucleotide sequence ID" value="NZ_LN879430.1"/>
</dbReference>
<evidence type="ECO:0000259" key="1">
    <source>
        <dbReference type="Pfam" id="PF16116"/>
    </source>
</evidence>
<dbReference type="OrthoDB" id="9760654at2"/>
<dbReference type="InterPro" id="IPR032267">
    <property type="entry name" value="DUF4832"/>
</dbReference>
<dbReference type="AlphaFoldDB" id="A0A0K8J5K9"/>
<dbReference type="Pfam" id="PF16116">
    <property type="entry name" value="DUF4832"/>
    <property type="match status" value="1"/>
</dbReference>
<organism evidence="3 4">
    <name type="scientific">Herbinix luporum</name>
    <dbReference type="NCBI Taxonomy" id="1679721"/>
    <lineage>
        <taxon>Bacteria</taxon>
        <taxon>Bacillati</taxon>
        <taxon>Bacillota</taxon>
        <taxon>Clostridia</taxon>
        <taxon>Lachnospirales</taxon>
        <taxon>Lachnospiraceae</taxon>
        <taxon>Herbinix</taxon>
    </lineage>
</organism>
<feature type="domain" description="DUF4832" evidence="1">
    <location>
        <begin position="199"/>
        <end position="410"/>
    </location>
</feature>